<sequence>MDYEFEWLKPAQQTSVANNTSPARSDHVAQDCLRTRKDATNVDNQQLNTNNNEKINIPCNIVGGLVGEKVNIGSTTGGALLSDAKGQGILSGFGSGAQSQNIMSLGEKT</sequence>
<proteinExistence type="predicted"/>
<protein>
    <submittedName>
        <fullName evidence="1">Uncharacterized protein</fullName>
    </submittedName>
</protein>
<reference evidence="1" key="1">
    <citation type="journal article" date="2016" name="Gigascience">
        <title>De novo construction of an expanded transcriptome assembly for the western tarnished plant bug, Lygus hesperus.</title>
        <authorList>
            <person name="Tassone E.E."/>
            <person name="Geib S.M."/>
            <person name="Hall B."/>
            <person name="Fabrick J.A."/>
            <person name="Brent C.S."/>
            <person name="Hull J.J."/>
        </authorList>
    </citation>
    <scope>NUCLEOTIDE SEQUENCE</scope>
</reference>
<gene>
    <name evidence="1" type="ORF">g.1614</name>
</gene>
<organism evidence="1">
    <name type="scientific">Lygus hesperus</name>
    <name type="common">Western plant bug</name>
    <dbReference type="NCBI Taxonomy" id="30085"/>
    <lineage>
        <taxon>Eukaryota</taxon>
        <taxon>Metazoa</taxon>
        <taxon>Ecdysozoa</taxon>
        <taxon>Arthropoda</taxon>
        <taxon>Hexapoda</taxon>
        <taxon>Insecta</taxon>
        <taxon>Pterygota</taxon>
        <taxon>Neoptera</taxon>
        <taxon>Paraneoptera</taxon>
        <taxon>Hemiptera</taxon>
        <taxon>Heteroptera</taxon>
        <taxon>Panheteroptera</taxon>
        <taxon>Cimicomorpha</taxon>
        <taxon>Miridae</taxon>
        <taxon>Mirini</taxon>
        <taxon>Lygus</taxon>
    </lineage>
</organism>
<evidence type="ECO:0000313" key="1">
    <source>
        <dbReference type="EMBL" id="JAQ16311.1"/>
    </source>
</evidence>
<accession>A0A146M968</accession>
<dbReference type="AlphaFoldDB" id="A0A146M968"/>
<name>A0A146M968_LYGHE</name>
<dbReference type="EMBL" id="GDHC01002318">
    <property type="protein sequence ID" value="JAQ16311.1"/>
    <property type="molecule type" value="Transcribed_RNA"/>
</dbReference>